<comment type="caution">
    <text evidence="1">The sequence shown here is derived from an EMBL/GenBank/DDBJ whole genome shotgun (WGS) entry which is preliminary data.</text>
</comment>
<protein>
    <submittedName>
        <fullName evidence="1">Uncharacterized protein</fullName>
    </submittedName>
</protein>
<dbReference type="Proteomes" id="UP000824106">
    <property type="component" value="Unassembled WGS sequence"/>
</dbReference>
<dbReference type="EMBL" id="DXAZ01000134">
    <property type="protein sequence ID" value="HIZ71734.1"/>
    <property type="molecule type" value="Genomic_DNA"/>
</dbReference>
<name>A0A9D2G285_9LACT</name>
<reference evidence="1" key="2">
    <citation type="submission" date="2021-04" db="EMBL/GenBank/DDBJ databases">
        <authorList>
            <person name="Gilroy R."/>
        </authorList>
    </citation>
    <scope>NUCLEOTIDE SEQUENCE</scope>
    <source>
        <strain evidence="1">CHK169-4300</strain>
    </source>
</reference>
<evidence type="ECO:0000313" key="1">
    <source>
        <dbReference type="EMBL" id="HIZ71734.1"/>
    </source>
</evidence>
<dbReference type="AlphaFoldDB" id="A0A9D2G285"/>
<evidence type="ECO:0000313" key="2">
    <source>
        <dbReference type="Proteomes" id="UP000824106"/>
    </source>
</evidence>
<reference evidence="1" key="1">
    <citation type="journal article" date="2021" name="PeerJ">
        <title>Extensive microbial diversity within the chicken gut microbiome revealed by metagenomics and culture.</title>
        <authorList>
            <person name="Gilroy R."/>
            <person name="Ravi A."/>
            <person name="Getino M."/>
            <person name="Pursley I."/>
            <person name="Horton D.L."/>
            <person name="Alikhan N.F."/>
            <person name="Baker D."/>
            <person name="Gharbi K."/>
            <person name="Hall N."/>
            <person name="Watson M."/>
            <person name="Adriaenssens E.M."/>
            <person name="Foster-Nyarko E."/>
            <person name="Jarju S."/>
            <person name="Secka A."/>
            <person name="Antonio M."/>
            <person name="Oren A."/>
            <person name="Chaudhuri R.R."/>
            <person name="La Ragione R."/>
            <person name="Hildebrand F."/>
            <person name="Pallen M.J."/>
        </authorList>
    </citation>
    <scope>NUCLEOTIDE SEQUENCE</scope>
    <source>
        <strain evidence="1">CHK169-4300</strain>
    </source>
</reference>
<accession>A0A9D2G285</accession>
<sequence length="52" mass="6234">MTKKYRVTYTLHTQLGKHTRTETLNYFEALLQVLRNLDNHCEVENINIEVIE</sequence>
<proteinExistence type="predicted"/>
<organism evidence="1 2">
    <name type="scientific">Candidatus Atopostipes pullistercoris</name>
    <dbReference type="NCBI Taxonomy" id="2838467"/>
    <lineage>
        <taxon>Bacteria</taxon>
        <taxon>Bacillati</taxon>
        <taxon>Bacillota</taxon>
        <taxon>Bacilli</taxon>
        <taxon>Lactobacillales</taxon>
        <taxon>Carnobacteriaceae</taxon>
        <taxon>Atopostipes</taxon>
    </lineage>
</organism>
<gene>
    <name evidence="1" type="ORF">H9808_08250</name>
</gene>